<dbReference type="AlphaFoldDB" id="A0AA48L0A3"/>
<dbReference type="KEGG" id="ccac:CcaHIS019_0100100"/>
<evidence type="ECO:0000313" key="2">
    <source>
        <dbReference type="Proteomes" id="UP001233271"/>
    </source>
</evidence>
<keyword evidence="2" id="KW-1185">Reference proteome</keyword>
<reference evidence="1" key="1">
    <citation type="journal article" date="2023" name="BMC Genomics">
        <title>Chromosome-level genome assemblies of Cutaneotrichosporon spp. (Trichosporonales, Basidiomycota) reveal imbalanced evolution between nucleotide sequences and chromosome synteny.</title>
        <authorList>
            <person name="Kobayashi Y."/>
            <person name="Kayamori A."/>
            <person name="Aoki K."/>
            <person name="Shiwa Y."/>
            <person name="Matsutani M."/>
            <person name="Fujita N."/>
            <person name="Sugita T."/>
            <person name="Iwasaki W."/>
            <person name="Tanaka N."/>
            <person name="Takashima M."/>
        </authorList>
    </citation>
    <scope>NUCLEOTIDE SEQUENCE</scope>
    <source>
        <strain evidence="1">HIS019</strain>
    </source>
</reference>
<name>A0AA48L0A3_9TREE</name>
<sequence length="374" mass="42264">MIDHEGFPAIVSSIVDYSPESALHAWRGTSRYYKLKADAALLKHITLDVPRCSAGRRLSASRGRPLHVRSSSGRRIPGLAWENPDASPAERQTWSAMLKANVKVVDYAAEIAFPDDDAKLASALSDVGLLRRLFNALDIIPWRLDCWRYALPAMRVVDYVCLGTRPVSEKAHVHGSEEMEEEEENDDEDDYRHVILDMPPSVKSSVTVIRYDPAHAVEMPYRWQFWDRSGHASFVCVFVNTPSGLLASEAHVPPQRPWSFVRPLIRALRSYAPSTRPVLVGITEIPRPAIGLEEDTSDDDVRASFLEILIAEVLSWDDVLPGRLRRITESITFLTHAEYRQRVGAEAYELEVGGKVFTQREEPDAREVLRQLRI</sequence>
<gene>
    <name evidence="1" type="ORF">CcaverHIS019_0100100</name>
</gene>
<proteinExistence type="predicted"/>
<accession>A0AA48L0A3</accession>
<dbReference type="RefSeq" id="XP_060452558.1">
    <property type="nucleotide sequence ID" value="XM_060596567.1"/>
</dbReference>
<dbReference type="GeneID" id="85491163"/>
<dbReference type="EMBL" id="AP028212">
    <property type="protein sequence ID" value="BEI87292.1"/>
    <property type="molecule type" value="Genomic_DNA"/>
</dbReference>
<organism evidence="1 2">
    <name type="scientific">Cutaneotrichosporon cavernicola</name>
    <dbReference type="NCBI Taxonomy" id="279322"/>
    <lineage>
        <taxon>Eukaryota</taxon>
        <taxon>Fungi</taxon>
        <taxon>Dikarya</taxon>
        <taxon>Basidiomycota</taxon>
        <taxon>Agaricomycotina</taxon>
        <taxon>Tremellomycetes</taxon>
        <taxon>Trichosporonales</taxon>
        <taxon>Trichosporonaceae</taxon>
        <taxon>Cutaneotrichosporon</taxon>
    </lineage>
</organism>
<evidence type="ECO:0000313" key="1">
    <source>
        <dbReference type="EMBL" id="BEI87292.1"/>
    </source>
</evidence>
<dbReference type="Proteomes" id="UP001233271">
    <property type="component" value="Chromosome 1"/>
</dbReference>
<protein>
    <submittedName>
        <fullName evidence="1">Uncharacterized protein</fullName>
    </submittedName>
</protein>